<keyword evidence="7 18" id="KW-0472">Membrane</keyword>
<name>A0A4Z2BRC1_9TELE</name>
<evidence type="ECO:0000256" key="7">
    <source>
        <dbReference type="ARBA" id="ARBA00023136"/>
    </source>
</evidence>
<dbReference type="Pfam" id="PF01490">
    <property type="entry name" value="Aa_trans"/>
    <property type="match status" value="1"/>
</dbReference>
<comment type="subcellular location">
    <subcellularLocation>
        <location evidence="1">Cytoplasmic vesicle membrane</location>
        <topology evidence="1">Multi-pass membrane protein</topology>
    </subcellularLocation>
    <subcellularLocation>
        <location evidence="9">Presynapse</location>
    </subcellularLocation>
</comment>
<sequence>MGSPHWAQSSGQPGYSAGSLWGWMLSRVRLITTTRRFFQEDEEMLILTHSDELNRLYSDGSRMPFDLTSTSSDDITGTQPALDEQTPTSSRASWWGKPALKETRATIVPSGSGTITVTSTVAPADTHWFDWRRFGRKSYPPARQLGAHTQKQKLWEAEVEKAGGDEGRKGIIPLNPVQNSGGVTERRDPAATITAWEAAWNVTNAIQTPSPSALWRLLFLLIKGQLSPLLLLLLSLLSSNFEGVEPKTLLSPPHFPPIGIFVLGLPFALVRSGYLGLILMVLSAWVCNHTGRILVACLYEEQEQRGGSVLKVRVRHSYQDIVEASCRGLWPRWPGLGGFLVNLSQVIELLMTCTLYLVVSTSLLSDSLSRAAPPRLMCSLLSLMFLLPCLLLTDLRSVSTLSLLCSLAHVLISLLVMLYCLSQASSWSWSSLTLPVVPEDFLVSVGVIIFSYTSQIFLPPLEGSMEDRGQFNAMLGWTHGTACIMKTTFSLLAVLTWGAGTSEVITKNLPSDLRPLVNMCLLAKALLSFPLPFYSAAEILQSCLLTGEHTFGIRSIT</sequence>
<feature type="transmembrane region" description="Helical" evidence="18">
    <location>
        <begin position="339"/>
        <end position="359"/>
    </location>
</feature>
<evidence type="ECO:0000256" key="1">
    <source>
        <dbReference type="ARBA" id="ARBA00004439"/>
    </source>
</evidence>
<comment type="catalytic activity">
    <reaction evidence="11">
        <text>glycine(out) + n H(+)(in) = glycine(in) + n H(+)(out)</text>
        <dbReference type="Rhea" id="RHEA:70983"/>
        <dbReference type="ChEBI" id="CHEBI:15378"/>
        <dbReference type="ChEBI" id="CHEBI:57305"/>
    </reaction>
</comment>
<comment type="catalytic activity">
    <reaction evidence="12">
        <text>4-aminobutanoate(out) + n H(+)(in) = 4-aminobutanoate(in) + n H(+)(out)</text>
        <dbReference type="Rhea" id="RHEA:70979"/>
        <dbReference type="ChEBI" id="CHEBI:15378"/>
        <dbReference type="ChEBI" id="CHEBI:59888"/>
    </reaction>
</comment>
<dbReference type="GO" id="GO:0030659">
    <property type="term" value="C:cytoplasmic vesicle membrane"/>
    <property type="evidence" value="ECO:0007669"/>
    <property type="project" value="UniProtKB-SubCell"/>
</dbReference>
<accession>A0A4Z2BRC1</accession>
<evidence type="ECO:0000256" key="5">
    <source>
        <dbReference type="ARBA" id="ARBA00022775"/>
    </source>
</evidence>
<evidence type="ECO:0000313" key="21">
    <source>
        <dbReference type="Proteomes" id="UP000516260"/>
    </source>
</evidence>
<feature type="compositionally biased region" description="Polar residues" evidence="17">
    <location>
        <begin position="67"/>
        <end position="92"/>
    </location>
</feature>
<dbReference type="PANTHER" id="PTHR22950:SF689">
    <property type="entry name" value="VESICULAR INHIBITORY AMINO ACID TRANSPORTER"/>
    <property type="match status" value="1"/>
</dbReference>
<comment type="caution">
    <text evidence="20">The sequence shown here is derived from an EMBL/GenBank/DDBJ whole genome shotgun (WGS) entry which is preliminary data.</text>
</comment>
<reference evidence="20 21" key="1">
    <citation type="submission" date="2019-04" db="EMBL/GenBank/DDBJ databases">
        <title>The sequence and de novo assembly of Takifugu bimaculatus genome using PacBio and Hi-C technologies.</title>
        <authorList>
            <person name="Xu P."/>
            <person name="Liu B."/>
            <person name="Zhou Z."/>
        </authorList>
    </citation>
    <scope>NUCLEOTIDE SEQUENCE [LARGE SCALE GENOMIC DNA]</scope>
    <source>
        <strain evidence="20">TB-2018</strain>
        <tissue evidence="20">Muscle</tissue>
    </source>
</reference>
<dbReference type="GO" id="GO:0006836">
    <property type="term" value="P:neurotransmitter transport"/>
    <property type="evidence" value="ECO:0007669"/>
    <property type="project" value="UniProtKB-KW"/>
</dbReference>
<dbReference type="Proteomes" id="UP000516260">
    <property type="component" value="Chromosome 19"/>
</dbReference>
<comment type="function">
    <text evidence="16">Antiporter that exchanges vesicular protons for cytosolic 4-aminobutanoate or to a lesser extend glycine, thus allowing their secretion from nerve terminals. The transport is equally dependent on the chemical and electrical components of the proton gradient. May also transport beta-alanine. Acidification of GABAergic synaptic vesicles is a prerequisite for 4-aminobutanoate uptake.</text>
</comment>
<evidence type="ECO:0000256" key="8">
    <source>
        <dbReference type="ARBA" id="ARBA00023329"/>
    </source>
</evidence>
<evidence type="ECO:0000256" key="15">
    <source>
        <dbReference type="ARBA" id="ARBA00042394"/>
    </source>
</evidence>
<feature type="region of interest" description="Disordered" evidence="17">
    <location>
        <begin position="67"/>
        <end position="95"/>
    </location>
</feature>
<keyword evidence="8" id="KW-0968">Cytoplasmic vesicle</keyword>
<evidence type="ECO:0000256" key="14">
    <source>
        <dbReference type="ARBA" id="ARBA00041574"/>
    </source>
</evidence>
<keyword evidence="21" id="KW-1185">Reference proteome</keyword>
<evidence type="ECO:0000313" key="20">
    <source>
        <dbReference type="EMBL" id="TNM94821.1"/>
    </source>
</evidence>
<dbReference type="GO" id="GO:0098793">
    <property type="term" value="C:presynapse"/>
    <property type="evidence" value="ECO:0007669"/>
    <property type="project" value="UniProtKB-SubCell"/>
</dbReference>
<organism evidence="20 21">
    <name type="scientific">Takifugu bimaculatus</name>
    <dbReference type="NCBI Taxonomy" id="433685"/>
    <lineage>
        <taxon>Eukaryota</taxon>
        <taxon>Metazoa</taxon>
        <taxon>Chordata</taxon>
        <taxon>Craniata</taxon>
        <taxon>Vertebrata</taxon>
        <taxon>Euteleostomi</taxon>
        <taxon>Actinopterygii</taxon>
        <taxon>Neopterygii</taxon>
        <taxon>Teleostei</taxon>
        <taxon>Neoteleostei</taxon>
        <taxon>Acanthomorphata</taxon>
        <taxon>Eupercaria</taxon>
        <taxon>Tetraodontiformes</taxon>
        <taxon>Tetradontoidea</taxon>
        <taxon>Tetraodontidae</taxon>
        <taxon>Takifugu</taxon>
    </lineage>
</organism>
<dbReference type="GO" id="GO:0015179">
    <property type="term" value="F:L-amino acid transmembrane transporter activity"/>
    <property type="evidence" value="ECO:0007669"/>
    <property type="project" value="TreeGrafter"/>
</dbReference>
<evidence type="ECO:0000256" key="16">
    <source>
        <dbReference type="ARBA" id="ARBA00046163"/>
    </source>
</evidence>
<evidence type="ECO:0000256" key="4">
    <source>
        <dbReference type="ARBA" id="ARBA00022692"/>
    </source>
</evidence>
<gene>
    <name evidence="20" type="ORF">fugu_017580</name>
</gene>
<comment type="similarity">
    <text evidence="2">Belongs to the amino acid/polyamine transporter 2 family.</text>
</comment>
<feature type="transmembrane region" description="Helical" evidence="18">
    <location>
        <begin position="371"/>
        <end position="393"/>
    </location>
</feature>
<keyword evidence="4 18" id="KW-0812">Transmembrane</keyword>
<keyword evidence="5" id="KW-0532">Neurotransmitter transport</keyword>
<dbReference type="AlphaFoldDB" id="A0A4Z2BRC1"/>
<feature type="transmembrane region" description="Helical" evidence="18">
    <location>
        <begin position="400"/>
        <end position="421"/>
    </location>
</feature>
<dbReference type="PANTHER" id="PTHR22950">
    <property type="entry name" value="AMINO ACID TRANSPORTER"/>
    <property type="match status" value="1"/>
</dbReference>
<comment type="catalytic activity">
    <reaction evidence="10">
        <text>beta-alanine(out) + n H(+)(in) = beta-alanine(in) + n H(+)(out)</text>
        <dbReference type="Rhea" id="RHEA:70987"/>
        <dbReference type="ChEBI" id="CHEBI:15378"/>
        <dbReference type="ChEBI" id="CHEBI:57966"/>
    </reaction>
</comment>
<dbReference type="GO" id="GO:0005774">
    <property type="term" value="C:vacuolar membrane"/>
    <property type="evidence" value="ECO:0007669"/>
    <property type="project" value="TreeGrafter"/>
</dbReference>
<evidence type="ECO:0000259" key="19">
    <source>
        <dbReference type="Pfam" id="PF01490"/>
    </source>
</evidence>
<feature type="transmembrane region" description="Helical" evidence="18">
    <location>
        <begin position="441"/>
        <end position="458"/>
    </location>
</feature>
<evidence type="ECO:0000256" key="13">
    <source>
        <dbReference type="ARBA" id="ARBA00039542"/>
    </source>
</evidence>
<proteinExistence type="inferred from homology"/>
<feature type="transmembrane region" description="Helical" evidence="18">
    <location>
        <begin position="258"/>
        <end position="282"/>
    </location>
</feature>
<evidence type="ECO:0000256" key="10">
    <source>
        <dbReference type="ARBA" id="ARBA00035892"/>
    </source>
</evidence>
<evidence type="ECO:0000256" key="9">
    <source>
        <dbReference type="ARBA" id="ARBA00034106"/>
    </source>
</evidence>
<evidence type="ECO:0000256" key="17">
    <source>
        <dbReference type="SAM" id="MobiDB-lite"/>
    </source>
</evidence>
<evidence type="ECO:0000256" key="6">
    <source>
        <dbReference type="ARBA" id="ARBA00022989"/>
    </source>
</evidence>
<protein>
    <recommendedName>
        <fullName evidence="13">Vesicular inhibitory amino acid transporter</fullName>
    </recommendedName>
    <alternativeName>
        <fullName evidence="14">Solute carrier family 32 member 1</fullName>
    </alternativeName>
    <alternativeName>
        <fullName evidence="15">Vesicular GABA transporter</fullName>
    </alternativeName>
</protein>
<evidence type="ECO:0000256" key="11">
    <source>
        <dbReference type="ARBA" id="ARBA00035961"/>
    </source>
</evidence>
<evidence type="ECO:0000256" key="12">
    <source>
        <dbReference type="ARBA" id="ARBA00036440"/>
    </source>
</evidence>
<keyword evidence="3" id="KW-0813">Transport</keyword>
<evidence type="ECO:0000256" key="18">
    <source>
        <dbReference type="SAM" id="Phobius"/>
    </source>
</evidence>
<feature type="domain" description="Amino acid transporter transmembrane" evidence="19">
    <location>
        <begin position="258"/>
        <end position="544"/>
    </location>
</feature>
<feature type="region of interest" description="Disordered" evidence="17">
    <location>
        <begin position="166"/>
        <end position="185"/>
    </location>
</feature>
<evidence type="ECO:0000256" key="2">
    <source>
        <dbReference type="ARBA" id="ARBA00008066"/>
    </source>
</evidence>
<keyword evidence="6 18" id="KW-1133">Transmembrane helix</keyword>
<evidence type="ECO:0000256" key="3">
    <source>
        <dbReference type="ARBA" id="ARBA00022448"/>
    </source>
</evidence>
<dbReference type="InterPro" id="IPR013057">
    <property type="entry name" value="AA_transpt_TM"/>
</dbReference>
<dbReference type="EMBL" id="SWLE01000011">
    <property type="protein sequence ID" value="TNM94821.1"/>
    <property type="molecule type" value="Genomic_DNA"/>
</dbReference>